<keyword evidence="3" id="KW-1185">Reference proteome</keyword>
<evidence type="ECO:0000256" key="1">
    <source>
        <dbReference type="SAM" id="MobiDB-lite"/>
    </source>
</evidence>
<reference evidence="2" key="1">
    <citation type="journal article" date="2020" name="Fungal Divers.">
        <title>Resolving the Mortierellaceae phylogeny through synthesis of multi-gene phylogenetics and phylogenomics.</title>
        <authorList>
            <person name="Vandepol N."/>
            <person name="Liber J."/>
            <person name="Desiro A."/>
            <person name="Na H."/>
            <person name="Kennedy M."/>
            <person name="Barry K."/>
            <person name="Grigoriev I.V."/>
            <person name="Miller A.N."/>
            <person name="O'Donnell K."/>
            <person name="Stajich J.E."/>
            <person name="Bonito G."/>
        </authorList>
    </citation>
    <scope>NUCLEOTIDE SEQUENCE</scope>
    <source>
        <strain evidence="2">MES-2147</strain>
    </source>
</reference>
<evidence type="ECO:0000313" key="3">
    <source>
        <dbReference type="Proteomes" id="UP000749646"/>
    </source>
</evidence>
<dbReference type="OrthoDB" id="5632at2759"/>
<feature type="compositionally biased region" description="Basic residues" evidence="1">
    <location>
        <begin position="1"/>
        <end position="12"/>
    </location>
</feature>
<sequence length="138" mass="16091">MVLKHRRNRHQQRPSSTAQQASAQPQRTPQQLPSHHHHPHHPQQQQQQLIRINIKELLVSGSRVCDIRSHVNKLNLMYYLANMVANTIPKLLVLSEQFGFLSKLEHYKAAKEIMERAFRQRLEGQVEATIKALKTPQE</sequence>
<proteinExistence type="predicted"/>
<dbReference type="EMBL" id="JAAAHW010006975">
    <property type="protein sequence ID" value="KAF9952598.1"/>
    <property type="molecule type" value="Genomic_DNA"/>
</dbReference>
<evidence type="ECO:0000313" key="2">
    <source>
        <dbReference type="EMBL" id="KAF9952598.1"/>
    </source>
</evidence>
<gene>
    <name evidence="2" type="ORF">BGZ65_005177</name>
</gene>
<comment type="caution">
    <text evidence="2">The sequence shown here is derived from an EMBL/GenBank/DDBJ whole genome shotgun (WGS) entry which is preliminary data.</text>
</comment>
<dbReference type="Proteomes" id="UP000749646">
    <property type="component" value="Unassembled WGS sequence"/>
</dbReference>
<name>A0A9P6IZH7_9FUNG</name>
<organism evidence="2 3">
    <name type="scientific">Modicella reniformis</name>
    <dbReference type="NCBI Taxonomy" id="1440133"/>
    <lineage>
        <taxon>Eukaryota</taxon>
        <taxon>Fungi</taxon>
        <taxon>Fungi incertae sedis</taxon>
        <taxon>Mucoromycota</taxon>
        <taxon>Mortierellomycotina</taxon>
        <taxon>Mortierellomycetes</taxon>
        <taxon>Mortierellales</taxon>
        <taxon>Mortierellaceae</taxon>
        <taxon>Modicella</taxon>
    </lineage>
</organism>
<feature type="compositionally biased region" description="Low complexity" evidence="1">
    <location>
        <begin position="13"/>
        <end position="33"/>
    </location>
</feature>
<accession>A0A9P6IZH7</accession>
<protein>
    <submittedName>
        <fullName evidence="2">Uncharacterized protein</fullName>
    </submittedName>
</protein>
<dbReference type="AlphaFoldDB" id="A0A9P6IZH7"/>
<feature type="region of interest" description="Disordered" evidence="1">
    <location>
        <begin position="1"/>
        <end position="47"/>
    </location>
</feature>